<proteinExistence type="inferred from homology"/>
<comment type="similarity">
    <text evidence="1">Belongs to the bacterial solute-binding protein 1 family.</text>
</comment>
<dbReference type="InterPro" id="IPR006311">
    <property type="entry name" value="TAT_signal"/>
</dbReference>
<evidence type="ECO:0000256" key="2">
    <source>
        <dbReference type="ARBA" id="ARBA00022448"/>
    </source>
</evidence>
<evidence type="ECO:0000256" key="4">
    <source>
        <dbReference type="SAM" id="MobiDB-lite"/>
    </source>
</evidence>
<sequence length="499" mass="53846">MTDESSTSGRSIDRRRFIRAVGATGVAGGLAGCSGNGDGGDGGSGDGSTGTSTSGGGGSSGGTTVEMIAHDEWANVQQEVNDLLHKYGMSEDITIEMNTVGQTTDDQQSQYRQWLSAGRTTPDIMIFDSGWTIPFLVRDQLLNLEEALPQDLLDRVHNDYFQASVNSATGPNGDLYAFPIYPDFPTIQYRKDLVQDAGYDWEQYATDPMTWEQFSAELKDVYQQSDVEYGFNTQHIAAEQLSCCVFNEYLTTYGGAFFGNPEENLYQNIGERPVTVDEEPVIKSLEMARTLVHGNDASHTLDNIAGNISPEAVAQWDVEGARAPFTSGNAVALRNWPYSIAISGSEDNLGETQGVMPMPYGVPEGEGNYPGTGGSTAALGGWHVGVNPNSEKVDSVVSMLQAMQKPGFMKENFGLTGWMPPVQEVLADSTDVPIMGRYVDSLAYAGEHSIARPVTVLWPQEADAIEQSANSALQSGGNPTEEMNQLADRLTAIENNFEG</sequence>
<feature type="region of interest" description="Disordered" evidence="4">
    <location>
        <begin position="37"/>
        <end position="64"/>
    </location>
</feature>
<keyword evidence="3" id="KW-0732">Signal</keyword>
<dbReference type="PANTHER" id="PTHR43649">
    <property type="entry name" value="ARABINOSE-BINDING PROTEIN-RELATED"/>
    <property type="match status" value="1"/>
</dbReference>
<gene>
    <name evidence="5" type="ORF">I7X12_12770</name>
</gene>
<keyword evidence="2" id="KW-0813">Transport</keyword>
<dbReference type="PANTHER" id="PTHR43649:SF34">
    <property type="entry name" value="ABC TRANSPORTER PERIPLASMIC-BINDING PROTEIN YCJN-RELATED"/>
    <property type="match status" value="1"/>
</dbReference>
<dbReference type="Pfam" id="PF01547">
    <property type="entry name" value="SBP_bac_1"/>
    <property type="match status" value="1"/>
</dbReference>
<dbReference type="OrthoDB" id="328108at2157"/>
<dbReference type="Proteomes" id="UP000595001">
    <property type="component" value="Chromosome"/>
</dbReference>
<dbReference type="NCBIfam" id="TIGR01409">
    <property type="entry name" value="TAT_signal_seq"/>
    <property type="match status" value="1"/>
</dbReference>
<dbReference type="InterPro" id="IPR019546">
    <property type="entry name" value="TAT_signal_bac_arc"/>
</dbReference>
<dbReference type="KEGG" id="hlt:I7X12_12770"/>
<evidence type="ECO:0000256" key="1">
    <source>
        <dbReference type="ARBA" id="ARBA00008520"/>
    </source>
</evidence>
<evidence type="ECO:0000313" key="5">
    <source>
        <dbReference type="EMBL" id="QPV61626.1"/>
    </source>
</evidence>
<accession>A0A7T3FVW7</accession>
<protein>
    <submittedName>
        <fullName evidence="5">Extracellular solute-binding protein</fullName>
    </submittedName>
</protein>
<dbReference type="SUPFAM" id="SSF53850">
    <property type="entry name" value="Periplasmic binding protein-like II"/>
    <property type="match status" value="1"/>
</dbReference>
<dbReference type="InterPro" id="IPR050490">
    <property type="entry name" value="Bact_solute-bd_prot1"/>
</dbReference>
<dbReference type="EMBL" id="CP065856">
    <property type="protein sequence ID" value="QPV61626.1"/>
    <property type="molecule type" value="Genomic_DNA"/>
</dbReference>
<name>A0A7T3FVW7_9EURY</name>
<dbReference type="InterPro" id="IPR006059">
    <property type="entry name" value="SBP"/>
</dbReference>
<dbReference type="AlphaFoldDB" id="A0A7T3FVW7"/>
<dbReference type="Gene3D" id="3.40.190.10">
    <property type="entry name" value="Periplasmic binding protein-like II"/>
    <property type="match status" value="2"/>
</dbReference>
<feature type="compositionally biased region" description="Gly residues" evidence="4">
    <location>
        <begin position="37"/>
        <end position="61"/>
    </location>
</feature>
<keyword evidence="6" id="KW-1185">Reference proteome</keyword>
<reference evidence="5 6" key="1">
    <citation type="submission" date="2020-12" db="EMBL/GenBank/DDBJ databases">
        <title>Halosimplex halophilum sp. nov. and Halosimplex salinum sp. nov., two new members of the genus Halosimplex.</title>
        <authorList>
            <person name="Cui H.L."/>
        </authorList>
    </citation>
    <scope>NUCLEOTIDE SEQUENCE [LARGE SCALE GENOMIC DNA]</scope>
    <source>
        <strain evidence="5 6">YGH94</strain>
    </source>
</reference>
<evidence type="ECO:0000313" key="6">
    <source>
        <dbReference type="Proteomes" id="UP000595001"/>
    </source>
</evidence>
<dbReference type="PROSITE" id="PS51318">
    <property type="entry name" value="TAT"/>
    <property type="match status" value="1"/>
</dbReference>
<evidence type="ECO:0000256" key="3">
    <source>
        <dbReference type="ARBA" id="ARBA00022729"/>
    </source>
</evidence>
<organism evidence="5 6">
    <name type="scientific">Halosimplex litoreum</name>
    <dbReference type="NCBI Taxonomy" id="1198301"/>
    <lineage>
        <taxon>Archaea</taxon>
        <taxon>Methanobacteriati</taxon>
        <taxon>Methanobacteriota</taxon>
        <taxon>Stenosarchaea group</taxon>
        <taxon>Halobacteria</taxon>
        <taxon>Halobacteriales</taxon>
        <taxon>Haloarculaceae</taxon>
        <taxon>Halosimplex</taxon>
    </lineage>
</organism>